<dbReference type="Proteomes" id="UP000053958">
    <property type="component" value="Unassembled WGS sequence"/>
</dbReference>
<feature type="domain" description="F-box" evidence="2">
    <location>
        <begin position="54"/>
        <end position="100"/>
    </location>
</feature>
<dbReference type="GeneID" id="25314090"/>
<reference evidence="3 4" key="1">
    <citation type="submission" date="2015-04" db="EMBL/GenBank/DDBJ databases">
        <authorList>
            <person name="Heijne W.H."/>
            <person name="Fedorova N.D."/>
            <person name="Nierman W.C."/>
            <person name="Vollebregt A.W."/>
            <person name="Zhao Z."/>
            <person name="Wu L."/>
            <person name="Kumar M."/>
            <person name="Stam H."/>
            <person name="van den Berg M.A."/>
            <person name="Pel H.J."/>
        </authorList>
    </citation>
    <scope>NUCLEOTIDE SEQUENCE [LARGE SCALE GENOMIC DNA]</scope>
    <source>
        <strain evidence="3 4">CBS 393.64</strain>
    </source>
</reference>
<dbReference type="EMBL" id="LASV01000072">
    <property type="protein sequence ID" value="KKA24200.1"/>
    <property type="molecule type" value="Genomic_DNA"/>
</dbReference>
<organism evidence="3 4">
    <name type="scientific">Rasamsonia emersonii (strain ATCC 16479 / CBS 393.64 / IMI 116815)</name>
    <dbReference type="NCBI Taxonomy" id="1408163"/>
    <lineage>
        <taxon>Eukaryota</taxon>
        <taxon>Fungi</taxon>
        <taxon>Dikarya</taxon>
        <taxon>Ascomycota</taxon>
        <taxon>Pezizomycotina</taxon>
        <taxon>Eurotiomycetes</taxon>
        <taxon>Eurotiomycetidae</taxon>
        <taxon>Eurotiales</taxon>
        <taxon>Trichocomaceae</taxon>
        <taxon>Rasamsonia</taxon>
    </lineage>
</organism>
<comment type="caution">
    <text evidence="3">The sequence shown here is derived from an EMBL/GenBank/DDBJ whole genome shotgun (WGS) entry which is preliminary data.</text>
</comment>
<sequence length="448" mass="51908">MASGLAFRRNELQGYTMTLPEHVRSIDDWSDGHMRRRPGSSKQRVFQSQGRPSRGTLGRLPTEVLHAILRFLDVRTVLTVRRINNFYCYIVDGMSEYHLIQSHAPETFKVMNATKSSSFISLKDLFAEFTRSPPRCYTCSDFGPYLYLLGCHRCCFNCLLTRSEYHLGLPSNVEVAYAIPKELLDQLDQIYSLPTCRLWVCTTTSTGRYNLVSIPAAQKFAIEIYGSLDAAHLAADRLYDEAMVQWETQRAFNGKSYNKQREPTKPHVLRANPLAPRYLSTAAPLGAMIFPFWDIPRQSLEEGVYCSACVLAPDSFYFSDDEAFQNYHRAYLLREIPRHFQRCRAVKEGYGALIRQQQLKMPFWNSRSNYRQQPKIVGEEFFVNSDGQIDESLMEEYKYWQELERFNDLMRKLAPQEPKIKDGNNKAIYLTDEENGHLRQGRLSSLLR</sequence>
<dbReference type="AlphaFoldDB" id="A0A0F4Z1H7"/>
<gene>
    <name evidence="3" type="ORF">T310_1739</name>
</gene>
<dbReference type="InterPro" id="IPR036047">
    <property type="entry name" value="F-box-like_dom_sf"/>
</dbReference>
<feature type="region of interest" description="Disordered" evidence="1">
    <location>
        <begin position="29"/>
        <end position="55"/>
    </location>
</feature>
<name>A0A0F4Z1H7_RASE3</name>
<evidence type="ECO:0000313" key="4">
    <source>
        <dbReference type="Proteomes" id="UP000053958"/>
    </source>
</evidence>
<keyword evidence="4" id="KW-1185">Reference proteome</keyword>
<dbReference type="OrthoDB" id="2687876at2759"/>
<dbReference type="InterPro" id="IPR001810">
    <property type="entry name" value="F-box_dom"/>
</dbReference>
<dbReference type="STRING" id="1408163.A0A0F4Z1H7"/>
<dbReference type="SUPFAM" id="SSF81383">
    <property type="entry name" value="F-box domain"/>
    <property type="match status" value="1"/>
</dbReference>
<evidence type="ECO:0000313" key="3">
    <source>
        <dbReference type="EMBL" id="KKA24200.1"/>
    </source>
</evidence>
<evidence type="ECO:0000256" key="1">
    <source>
        <dbReference type="SAM" id="MobiDB-lite"/>
    </source>
</evidence>
<dbReference type="PROSITE" id="PS50181">
    <property type="entry name" value="FBOX"/>
    <property type="match status" value="1"/>
</dbReference>
<evidence type="ECO:0000259" key="2">
    <source>
        <dbReference type="PROSITE" id="PS50181"/>
    </source>
</evidence>
<feature type="compositionally biased region" description="Polar residues" evidence="1">
    <location>
        <begin position="40"/>
        <end position="51"/>
    </location>
</feature>
<protein>
    <recommendedName>
        <fullName evidence="2">F-box domain-containing protein</fullName>
    </recommendedName>
</protein>
<accession>A0A0F4Z1H7</accession>
<proteinExistence type="predicted"/>
<dbReference type="RefSeq" id="XP_013330812.1">
    <property type="nucleotide sequence ID" value="XM_013475358.1"/>
</dbReference>